<feature type="domain" description="DUF6532" evidence="2">
    <location>
        <begin position="326"/>
        <end position="521"/>
    </location>
</feature>
<dbReference type="EMBL" id="BRPK01000007">
    <property type="protein sequence ID" value="GLB39847.1"/>
    <property type="molecule type" value="Genomic_DNA"/>
</dbReference>
<keyword evidence="5" id="KW-1185">Reference proteome</keyword>
<dbReference type="InterPro" id="IPR045341">
    <property type="entry name" value="DUF6532"/>
</dbReference>
<feature type="compositionally biased region" description="Acidic residues" evidence="1">
    <location>
        <begin position="120"/>
        <end position="129"/>
    </location>
</feature>
<reference evidence="3" key="1">
    <citation type="submission" date="2022-07" db="EMBL/GenBank/DDBJ databases">
        <title>The genome of Lyophyllum shimeji provides insight into the initial evolution of ectomycorrhizal fungal genome.</title>
        <authorList>
            <person name="Kobayashi Y."/>
            <person name="Shibata T."/>
            <person name="Hirakawa H."/>
            <person name="Shigenobu S."/>
            <person name="Nishiyama T."/>
            <person name="Yamada A."/>
            <person name="Hasebe M."/>
            <person name="Kawaguchi M."/>
        </authorList>
    </citation>
    <scope>NUCLEOTIDE SEQUENCE</scope>
    <source>
        <strain evidence="3">AT787</strain>
    </source>
</reference>
<feature type="compositionally biased region" description="Polar residues" evidence="1">
    <location>
        <begin position="170"/>
        <end position="181"/>
    </location>
</feature>
<sequence length="592" mass="65919">MVTTRSHPAVLIQGKTPQSVSSFGGHLGPRPLQSPPRAPSIDSNGCFNHGHIHVARRGATRYKRLVVLSYISLLKPQEVYHKLNSEKVALQAARDAEAMEARKAKQNRKAVRLRKQQEIDSADDGDGNEGSDNGGNGVQTTFSTRVIQSKPAMIKEKGLIERDARVPLSSMKNTRNNNRSYTEQERGHSLACNDGSRARHERGRSPHHRQATQTMSHSTSIGAGSGSLSPLPAGHRAYLSEVPYGAEDEDEDEVEGEETTQARDHLRSTSPEDHGSVVEAGTPASHKRRASSSPSLRSAQVPRLNSNGGRPKAGDYDDVTQEYIYRAIALYRVTLSTLLAFPNHQEETLRVRTIWKMTCDEFNAELCLTPRIAKVIANRGSHLRGELKTKARPLVEAFFGFESGQNRKIIAKNRERAEWLKEHSRFVYKNADDDIARCTGLYQNKLIQKVVNAMWFQDKQDEGVLFVDDFRPFPIPALALVLSVIECCLDEWMTGIRTSIDFSSKLYGDIYAGHQLHIEEFKDYATKNKARDLLESILTKLHNRGRFNAGAQPISALDLPKISQTAFAAAVQQYLEDPKTDTDGENGPSDTE</sequence>
<feature type="compositionally biased region" description="Basic residues" evidence="1">
    <location>
        <begin position="104"/>
        <end position="114"/>
    </location>
</feature>
<dbReference type="Pfam" id="PF20149">
    <property type="entry name" value="DUF6532"/>
    <property type="match status" value="1"/>
</dbReference>
<feature type="region of interest" description="Disordered" evidence="1">
    <location>
        <begin position="101"/>
        <end position="316"/>
    </location>
</feature>
<dbReference type="AlphaFoldDB" id="A0A9P3PNT0"/>
<protein>
    <recommendedName>
        <fullName evidence="2">DUF6532 domain-containing protein</fullName>
    </recommendedName>
</protein>
<evidence type="ECO:0000259" key="2">
    <source>
        <dbReference type="Pfam" id="PF20149"/>
    </source>
</evidence>
<feature type="compositionally biased region" description="Acidic residues" evidence="1">
    <location>
        <begin position="246"/>
        <end position="258"/>
    </location>
</feature>
<feature type="compositionally biased region" description="Basic residues" evidence="1">
    <location>
        <begin position="199"/>
        <end position="210"/>
    </location>
</feature>
<accession>A0A9P3PNT0</accession>
<dbReference type="EMBL" id="BRPK01000007">
    <property type="protein sequence ID" value="GLB39990.1"/>
    <property type="molecule type" value="Genomic_DNA"/>
</dbReference>
<dbReference type="Proteomes" id="UP001063166">
    <property type="component" value="Unassembled WGS sequence"/>
</dbReference>
<comment type="caution">
    <text evidence="3">The sequence shown here is derived from an EMBL/GenBank/DDBJ whole genome shotgun (WGS) entry which is preliminary data.</text>
</comment>
<evidence type="ECO:0000313" key="4">
    <source>
        <dbReference type="EMBL" id="GLB39990.1"/>
    </source>
</evidence>
<dbReference type="OrthoDB" id="3257342at2759"/>
<evidence type="ECO:0000313" key="3">
    <source>
        <dbReference type="EMBL" id="GLB39847.1"/>
    </source>
</evidence>
<organism evidence="3 5">
    <name type="scientific">Lyophyllum shimeji</name>
    <name type="common">Hon-shimeji</name>
    <name type="synonym">Tricholoma shimeji</name>
    <dbReference type="NCBI Taxonomy" id="47721"/>
    <lineage>
        <taxon>Eukaryota</taxon>
        <taxon>Fungi</taxon>
        <taxon>Dikarya</taxon>
        <taxon>Basidiomycota</taxon>
        <taxon>Agaricomycotina</taxon>
        <taxon>Agaricomycetes</taxon>
        <taxon>Agaricomycetidae</taxon>
        <taxon>Agaricales</taxon>
        <taxon>Tricholomatineae</taxon>
        <taxon>Lyophyllaceae</taxon>
        <taxon>Lyophyllum</taxon>
    </lineage>
</organism>
<feature type="compositionally biased region" description="Polar residues" evidence="1">
    <location>
        <begin position="138"/>
        <end position="147"/>
    </location>
</feature>
<feature type="compositionally biased region" description="Polar residues" evidence="1">
    <location>
        <begin position="211"/>
        <end position="228"/>
    </location>
</feature>
<evidence type="ECO:0000256" key="1">
    <source>
        <dbReference type="SAM" id="MobiDB-lite"/>
    </source>
</evidence>
<name>A0A9P3PNT0_LYOSH</name>
<gene>
    <name evidence="3" type="ORF">LshimejAT787_0703570</name>
    <name evidence="4" type="ORF">LshimejAT787_0705000</name>
</gene>
<evidence type="ECO:0000313" key="5">
    <source>
        <dbReference type="Proteomes" id="UP001063166"/>
    </source>
</evidence>
<feature type="compositionally biased region" description="Basic and acidic residues" evidence="1">
    <location>
        <begin position="153"/>
        <end position="165"/>
    </location>
</feature>
<proteinExistence type="predicted"/>
<feature type="region of interest" description="Disordered" evidence="1">
    <location>
        <begin position="17"/>
        <end position="38"/>
    </location>
</feature>
<feature type="compositionally biased region" description="Basic and acidic residues" evidence="1">
    <location>
        <begin position="260"/>
        <end position="276"/>
    </location>
</feature>